<dbReference type="InterPro" id="IPR029021">
    <property type="entry name" value="Prot-tyrosine_phosphatase-like"/>
</dbReference>
<evidence type="ECO:0000313" key="3">
    <source>
        <dbReference type="EMBL" id="NVP55842.1"/>
    </source>
</evidence>
<dbReference type="SUPFAM" id="SSF52799">
    <property type="entry name" value="(Phosphotyrosine protein) phosphatases II"/>
    <property type="match status" value="1"/>
</dbReference>
<accession>A0ABX2QDK5</accession>
<evidence type="ECO:0000256" key="1">
    <source>
        <dbReference type="ARBA" id="ARBA00009580"/>
    </source>
</evidence>
<comment type="similarity">
    <text evidence="1">Belongs to the protein-tyrosine phosphatase family.</text>
</comment>
<dbReference type="Gene3D" id="3.90.190.10">
    <property type="entry name" value="Protein tyrosine phosphatase superfamily"/>
    <property type="match status" value="1"/>
</dbReference>
<reference evidence="3 4" key="1">
    <citation type="submission" date="2020-06" db="EMBL/GenBank/DDBJ databases">
        <title>Rhizobium sp.nov. isolated from the tomato plant.</title>
        <authorList>
            <person name="Thin K.K."/>
            <person name="Zhang X."/>
            <person name="He S."/>
        </authorList>
    </citation>
    <scope>NUCLEOTIDE SEQUENCE [LARGE SCALE GENOMIC DNA]</scope>
    <source>
        <strain evidence="3 4">DBTS2</strain>
    </source>
</reference>
<dbReference type="PANTHER" id="PTHR31126">
    <property type="entry name" value="TYROSINE-PROTEIN PHOSPHATASE"/>
    <property type="match status" value="1"/>
</dbReference>
<dbReference type="RefSeq" id="WP_176949834.1">
    <property type="nucleotide sequence ID" value="NZ_JABXYK010000006.1"/>
</dbReference>
<dbReference type="PROSITE" id="PS00383">
    <property type="entry name" value="TYR_PHOSPHATASE_1"/>
    <property type="match status" value="1"/>
</dbReference>
<evidence type="ECO:0000313" key="4">
    <source>
        <dbReference type="Proteomes" id="UP000659172"/>
    </source>
</evidence>
<dbReference type="EMBL" id="JABXYK010000006">
    <property type="protein sequence ID" value="NVP55842.1"/>
    <property type="molecule type" value="Genomic_DNA"/>
</dbReference>
<dbReference type="PANTHER" id="PTHR31126:SF72">
    <property type="entry name" value="DUAL SPECIFICITY PROTEIN PHOSPHATASE TPBA"/>
    <property type="match status" value="1"/>
</dbReference>
<dbReference type="Pfam" id="PF22741">
    <property type="entry name" value="PTP-NADK"/>
    <property type="match status" value="1"/>
</dbReference>
<feature type="domain" description="Tyrosine specific protein phosphatases" evidence="2">
    <location>
        <begin position="105"/>
        <end position="126"/>
    </location>
</feature>
<dbReference type="PROSITE" id="PS50056">
    <property type="entry name" value="TYR_PHOSPHATASE_2"/>
    <property type="match status" value="1"/>
</dbReference>
<protein>
    <submittedName>
        <fullName evidence="3">Tyrosine-protein phosphatase</fullName>
    </submittedName>
</protein>
<sequence length="175" mass="19289">MFAVGGSGVYAGYLQMVGNFHTVIEDELYRSAQPNAAQLASYVRLHGIKTIINLRGEDAGAAWYESELATARRLGVEHIDYRMSASRKLTPARADEMVAIMAAASKPILVHCQAGSDRTGLVSALYSYRVAGRSEDWSERQLSFFFGHVGIPHISSAYAMDASWETIEDHYRPKG</sequence>
<evidence type="ECO:0000259" key="2">
    <source>
        <dbReference type="PROSITE" id="PS50056"/>
    </source>
</evidence>
<organism evidence="3 4">
    <name type="scientific">Mycoplana rhizolycopersici</name>
    <dbReference type="NCBI Taxonomy" id="2746702"/>
    <lineage>
        <taxon>Bacteria</taxon>
        <taxon>Pseudomonadati</taxon>
        <taxon>Pseudomonadota</taxon>
        <taxon>Alphaproteobacteria</taxon>
        <taxon>Hyphomicrobiales</taxon>
        <taxon>Rhizobiaceae</taxon>
        <taxon>Mycoplana</taxon>
    </lineage>
</organism>
<dbReference type="InterPro" id="IPR055214">
    <property type="entry name" value="PTP-NADK"/>
</dbReference>
<name>A0ABX2QDK5_9HYPH</name>
<proteinExistence type="inferred from homology"/>
<keyword evidence="4" id="KW-1185">Reference proteome</keyword>
<dbReference type="Proteomes" id="UP000659172">
    <property type="component" value="Unassembled WGS sequence"/>
</dbReference>
<dbReference type="InterPro" id="IPR000387">
    <property type="entry name" value="Tyr_Pase_dom"/>
</dbReference>
<dbReference type="InterPro" id="IPR016130">
    <property type="entry name" value="Tyr_Pase_AS"/>
</dbReference>
<comment type="caution">
    <text evidence="3">The sequence shown here is derived from an EMBL/GenBank/DDBJ whole genome shotgun (WGS) entry which is preliminary data.</text>
</comment>
<gene>
    <name evidence="3" type="ORF">HV823_11325</name>
</gene>